<organism evidence="1 2">
    <name type="scientific">Crucibulum laeve</name>
    <dbReference type="NCBI Taxonomy" id="68775"/>
    <lineage>
        <taxon>Eukaryota</taxon>
        <taxon>Fungi</taxon>
        <taxon>Dikarya</taxon>
        <taxon>Basidiomycota</taxon>
        <taxon>Agaricomycotina</taxon>
        <taxon>Agaricomycetes</taxon>
        <taxon>Agaricomycetidae</taxon>
        <taxon>Agaricales</taxon>
        <taxon>Agaricineae</taxon>
        <taxon>Nidulariaceae</taxon>
        <taxon>Crucibulum</taxon>
    </lineage>
</organism>
<name>A0A5C3M1W2_9AGAR</name>
<dbReference type="AlphaFoldDB" id="A0A5C3M1W2"/>
<sequence length="92" mass="10667">MQIPTHRALCWPFPVRTYRSRNCTRGRRTESTTDSSSIRFLSGVSLSLYAIACSYRVPNTPYRYCMFFPFDSCDLHALPICCCCCYCCCCCW</sequence>
<reference evidence="1 2" key="1">
    <citation type="journal article" date="2019" name="Nat. Ecol. Evol.">
        <title>Megaphylogeny resolves global patterns of mushroom evolution.</title>
        <authorList>
            <person name="Varga T."/>
            <person name="Krizsan K."/>
            <person name="Foldi C."/>
            <person name="Dima B."/>
            <person name="Sanchez-Garcia M."/>
            <person name="Sanchez-Ramirez S."/>
            <person name="Szollosi G.J."/>
            <person name="Szarkandi J.G."/>
            <person name="Papp V."/>
            <person name="Albert L."/>
            <person name="Andreopoulos W."/>
            <person name="Angelini C."/>
            <person name="Antonin V."/>
            <person name="Barry K.W."/>
            <person name="Bougher N.L."/>
            <person name="Buchanan P."/>
            <person name="Buyck B."/>
            <person name="Bense V."/>
            <person name="Catcheside P."/>
            <person name="Chovatia M."/>
            <person name="Cooper J."/>
            <person name="Damon W."/>
            <person name="Desjardin D."/>
            <person name="Finy P."/>
            <person name="Geml J."/>
            <person name="Haridas S."/>
            <person name="Hughes K."/>
            <person name="Justo A."/>
            <person name="Karasinski D."/>
            <person name="Kautmanova I."/>
            <person name="Kiss B."/>
            <person name="Kocsube S."/>
            <person name="Kotiranta H."/>
            <person name="LaButti K.M."/>
            <person name="Lechner B.E."/>
            <person name="Liimatainen K."/>
            <person name="Lipzen A."/>
            <person name="Lukacs Z."/>
            <person name="Mihaltcheva S."/>
            <person name="Morgado L.N."/>
            <person name="Niskanen T."/>
            <person name="Noordeloos M.E."/>
            <person name="Ohm R.A."/>
            <person name="Ortiz-Santana B."/>
            <person name="Ovrebo C."/>
            <person name="Racz N."/>
            <person name="Riley R."/>
            <person name="Savchenko A."/>
            <person name="Shiryaev A."/>
            <person name="Soop K."/>
            <person name="Spirin V."/>
            <person name="Szebenyi C."/>
            <person name="Tomsovsky M."/>
            <person name="Tulloss R.E."/>
            <person name="Uehling J."/>
            <person name="Grigoriev I.V."/>
            <person name="Vagvolgyi C."/>
            <person name="Papp T."/>
            <person name="Martin F.M."/>
            <person name="Miettinen O."/>
            <person name="Hibbett D.S."/>
            <person name="Nagy L.G."/>
        </authorList>
    </citation>
    <scope>NUCLEOTIDE SEQUENCE [LARGE SCALE GENOMIC DNA]</scope>
    <source>
        <strain evidence="1 2">CBS 166.37</strain>
    </source>
</reference>
<protein>
    <submittedName>
        <fullName evidence="1">Uncharacterized protein</fullName>
    </submittedName>
</protein>
<dbReference type="EMBL" id="ML213601">
    <property type="protein sequence ID" value="TFK38975.1"/>
    <property type="molecule type" value="Genomic_DNA"/>
</dbReference>
<dbReference type="Proteomes" id="UP000308652">
    <property type="component" value="Unassembled WGS sequence"/>
</dbReference>
<evidence type="ECO:0000313" key="2">
    <source>
        <dbReference type="Proteomes" id="UP000308652"/>
    </source>
</evidence>
<gene>
    <name evidence="1" type="ORF">BDQ12DRAFT_682805</name>
</gene>
<evidence type="ECO:0000313" key="1">
    <source>
        <dbReference type="EMBL" id="TFK38975.1"/>
    </source>
</evidence>
<accession>A0A5C3M1W2</accession>
<keyword evidence="2" id="KW-1185">Reference proteome</keyword>
<proteinExistence type="predicted"/>